<proteinExistence type="inferred from homology"/>
<organism evidence="7 8">
    <name type="scientific">Dissostichus mawsoni</name>
    <name type="common">Antarctic cod</name>
    <dbReference type="NCBI Taxonomy" id="36200"/>
    <lineage>
        <taxon>Eukaryota</taxon>
        <taxon>Metazoa</taxon>
        <taxon>Chordata</taxon>
        <taxon>Craniata</taxon>
        <taxon>Vertebrata</taxon>
        <taxon>Euteleostomi</taxon>
        <taxon>Actinopterygii</taxon>
        <taxon>Neopterygii</taxon>
        <taxon>Teleostei</taxon>
        <taxon>Neoteleostei</taxon>
        <taxon>Acanthomorphata</taxon>
        <taxon>Eupercaria</taxon>
        <taxon>Perciformes</taxon>
        <taxon>Notothenioidei</taxon>
        <taxon>Nototheniidae</taxon>
        <taxon>Dissostichus</taxon>
    </lineage>
</organism>
<evidence type="ECO:0000256" key="4">
    <source>
        <dbReference type="ARBA" id="ARBA00022989"/>
    </source>
</evidence>
<feature type="transmembrane region" description="Helical" evidence="6">
    <location>
        <begin position="190"/>
        <end position="218"/>
    </location>
</feature>
<evidence type="ECO:0000256" key="1">
    <source>
        <dbReference type="ARBA" id="ARBA00004141"/>
    </source>
</evidence>
<keyword evidence="5 6" id="KW-0472">Membrane</keyword>
<dbReference type="PRINTS" id="PR00214">
    <property type="entry name" value="MYELINPLP"/>
</dbReference>
<feature type="transmembrane region" description="Helical" evidence="6">
    <location>
        <begin position="375"/>
        <end position="404"/>
    </location>
</feature>
<accession>A0A7J5Y344</accession>
<reference evidence="7 8" key="1">
    <citation type="submission" date="2020-03" db="EMBL/GenBank/DDBJ databases">
        <title>Dissostichus mawsoni Genome sequencing and assembly.</title>
        <authorList>
            <person name="Park H."/>
        </authorList>
    </citation>
    <scope>NUCLEOTIDE SEQUENCE [LARGE SCALE GENOMIC DNA]</scope>
    <source>
        <strain evidence="7">DM0001</strain>
        <tissue evidence="7">Muscle</tissue>
    </source>
</reference>
<name>A0A7J5Y344_DISMA</name>
<keyword evidence="8" id="KW-1185">Reference proteome</keyword>
<protein>
    <recommendedName>
        <fullName evidence="9">Neuronal membrane glycoprotein M6-b</fullName>
    </recommendedName>
</protein>
<keyword evidence="4 6" id="KW-1133">Transmembrane helix</keyword>
<evidence type="ECO:0000313" key="7">
    <source>
        <dbReference type="EMBL" id="KAF3843189.1"/>
    </source>
</evidence>
<evidence type="ECO:0008006" key="9">
    <source>
        <dbReference type="Google" id="ProtNLM"/>
    </source>
</evidence>
<dbReference type="AlphaFoldDB" id="A0A7J5Y344"/>
<evidence type="ECO:0000313" key="8">
    <source>
        <dbReference type="Proteomes" id="UP000518266"/>
    </source>
</evidence>
<dbReference type="InterPro" id="IPR001614">
    <property type="entry name" value="Myelin_PLP"/>
</dbReference>
<comment type="caution">
    <text evidence="7">The sequence shown here is derived from an EMBL/GenBank/DDBJ whole genome shotgun (WGS) entry which is preliminary data.</text>
</comment>
<dbReference type="PROSITE" id="PS00575">
    <property type="entry name" value="MYELIN_PLP_1"/>
    <property type="match status" value="1"/>
</dbReference>
<sequence length="439" mass="47934">MRAEKERGEGWEGEAVLPSVIPSAVTSHRLSPKGRSVECWSSQAAMTFTSQKGHIFFERFSSVLGAVVSGAWFWAQAFIPENSFPGSSWSVKGLLRPIVAELCAGGAHRMEPSGGLVLGLEPVGRKSGAVVHCHSERPLRVHWAQYPVELRDLTPSSPLALPSHVHQKNVGCGCFECCIKCLGGVPYASLVATILCFSGVALFCGCGHVALTGTVAILETHFSKVTSDHAMLTDIIQLMQYVIYGIASFFFLYGIILLAEGFYTTSAVKELHSEFKTTICGRCISGMFVFLTYILGIAWLGVFGFSAVPVFLFYNMCSTCATIKFLEANLTDIDSICVDVRQYGIIPWNATPGKACGSTLGHICNTSEFYLSYHLYIVACAGAGATVIALIHFLMILSANWAYLKDASQMHAYQDIKMKEERELQDITSRSKECLNSYT</sequence>
<gene>
    <name evidence="7" type="ORF">F7725_002038</name>
</gene>
<dbReference type="PANTHER" id="PTHR11683">
    <property type="entry name" value="MYELIN PROTEOLIPID"/>
    <property type="match status" value="1"/>
</dbReference>
<dbReference type="EMBL" id="JAAKFY010000018">
    <property type="protein sequence ID" value="KAF3843189.1"/>
    <property type="molecule type" value="Genomic_DNA"/>
</dbReference>
<evidence type="ECO:0000256" key="6">
    <source>
        <dbReference type="SAM" id="Phobius"/>
    </source>
</evidence>
<dbReference type="GO" id="GO:0005886">
    <property type="term" value="C:plasma membrane"/>
    <property type="evidence" value="ECO:0007669"/>
    <property type="project" value="TreeGrafter"/>
</dbReference>
<evidence type="ECO:0000256" key="5">
    <source>
        <dbReference type="ARBA" id="ARBA00023136"/>
    </source>
</evidence>
<dbReference type="GO" id="GO:0022010">
    <property type="term" value="P:central nervous system myelination"/>
    <property type="evidence" value="ECO:0007669"/>
    <property type="project" value="TreeGrafter"/>
</dbReference>
<evidence type="ECO:0000256" key="3">
    <source>
        <dbReference type="ARBA" id="ARBA00022692"/>
    </source>
</evidence>
<dbReference type="GO" id="GO:0043209">
    <property type="term" value="C:myelin sheath"/>
    <property type="evidence" value="ECO:0007669"/>
    <property type="project" value="TreeGrafter"/>
</dbReference>
<dbReference type="OrthoDB" id="9993736at2759"/>
<comment type="similarity">
    <text evidence="2">Belongs to the myelin proteolipid protein family.</text>
</comment>
<dbReference type="SMART" id="SM00002">
    <property type="entry name" value="PLP"/>
    <property type="match status" value="1"/>
</dbReference>
<dbReference type="InterPro" id="IPR018237">
    <property type="entry name" value="Myelin_PLP_CS"/>
</dbReference>
<comment type="subcellular location">
    <subcellularLocation>
        <location evidence="1">Membrane</location>
        <topology evidence="1">Multi-pass membrane protein</topology>
    </subcellularLocation>
</comment>
<dbReference type="GO" id="GO:0019911">
    <property type="term" value="F:structural constituent of myelin sheath"/>
    <property type="evidence" value="ECO:0007669"/>
    <property type="project" value="TreeGrafter"/>
</dbReference>
<keyword evidence="3 6" id="KW-0812">Transmembrane</keyword>
<evidence type="ECO:0000256" key="2">
    <source>
        <dbReference type="ARBA" id="ARBA00010595"/>
    </source>
</evidence>
<dbReference type="Proteomes" id="UP000518266">
    <property type="component" value="Unassembled WGS sequence"/>
</dbReference>
<feature type="transmembrane region" description="Helical" evidence="6">
    <location>
        <begin position="284"/>
        <end position="306"/>
    </location>
</feature>
<feature type="transmembrane region" description="Helical" evidence="6">
    <location>
        <begin position="238"/>
        <end position="263"/>
    </location>
</feature>
<dbReference type="GO" id="GO:0061564">
    <property type="term" value="P:axon development"/>
    <property type="evidence" value="ECO:0007669"/>
    <property type="project" value="TreeGrafter"/>
</dbReference>
<dbReference type="PROSITE" id="PS01004">
    <property type="entry name" value="MYELIN_PLP_2"/>
    <property type="match status" value="1"/>
</dbReference>
<dbReference type="PANTHER" id="PTHR11683:SF10">
    <property type="entry name" value="NEURONAL MEMBRANE GLYCOPROTEIN M6-B"/>
    <property type="match status" value="1"/>
</dbReference>
<dbReference type="Pfam" id="PF01275">
    <property type="entry name" value="Myelin_PLP"/>
    <property type="match status" value="1"/>
</dbReference>